<proteinExistence type="predicted"/>
<dbReference type="EMBL" id="JAHRIN010008610">
    <property type="protein sequence ID" value="MEQ2193667.1"/>
    <property type="molecule type" value="Genomic_DNA"/>
</dbReference>
<evidence type="ECO:0000313" key="3">
    <source>
        <dbReference type="Proteomes" id="UP001434883"/>
    </source>
</evidence>
<accession>A0ABV0QCX3</accession>
<feature type="chain" id="PRO_5046513780" evidence="1">
    <location>
        <begin position="33"/>
        <end position="102"/>
    </location>
</feature>
<evidence type="ECO:0000313" key="2">
    <source>
        <dbReference type="EMBL" id="MEQ2193667.1"/>
    </source>
</evidence>
<feature type="signal peptide" evidence="1">
    <location>
        <begin position="1"/>
        <end position="32"/>
    </location>
</feature>
<name>A0ABV0QCX3_9TELE</name>
<sequence>MAELRHCRMMMVPRKGTEHMALLLSCLWEAFASGWLFEYEEKLIIVKGSLDRSHGNKNSTAEGISTPCLPNTLEKEVIFNYTMVLLQLYTTLYPTCSVVAGI</sequence>
<protein>
    <submittedName>
        <fullName evidence="2">Uncharacterized protein</fullName>
    </submittedName>
</protein>
<evidence type="ECO:0000256" key="1">
    <source>
        <dbReference type="SAM" id="SignalP"/>
    </source>
</evidence>
<keyword evidence="3" id="KW-1185">Reference proteome</keyword>
<comment type="caution">
    <text evidence="2">The sequence shown here is derived from an EMBL/GenBank/DDBJ whole genome shotgun (WGS) entry which is preliminary data.</text>
</comment>
<keyword evidence="1" id="KW-0732">Signal</keyword>
<gene>
    <name evidence="2" type="ORF">XENOCAPTIV_009034</name>
</gene>
<dbReference type="Proteomes" id="UP001434883">
    <property type="component" value="Unassembled WGS sequence"/>
</dbReference>
<organism evidence="2 3">
    <name type="scientific">Xenoophorus captivus</name>
    <dbReference type="NCBI Taxonomy" id="1517983"/>
    <lineage>
        <taxon>Eukaryota</taxon>
        <taxon>Metazoa</taxon>
        <taxon>Chordata</taxon>
        <taxon>Craniata</taxon>
        <taxon>Vertebrata</taxon>
        <taxon>Euteleostomi</taxon>
        <taxon>Actinopterygii</taxon>
        <taxon>Neopterygii</taxon>
        <taxon>Teleostei</taxon>
        <taxon>Neoteleostei</taxon>
        <taxon>Acanthomorphata</taxon>
        <taxon>Ovalentaria</taxon>
        <taxon>Atherinomorphae</taxon>
        <taxon>Cyprinodontiformes</taxon>
        <taxon>Goodeidae</taxon>
        <taxon>Xenoophorus</taxon>
    </lineage>
</organism>
<reference evidence="2 3" key="1">
    <citation type="submission" date="2021-06" db="EMBL/GenBank/DDBJ databases">
        <authorList>
            <person name="Palmer J.M."/>
        </authorList>
    </citation>
    <scope>NUCLEOTIDE SEQUENCE [LARGE SCALE GENOMIC DNA]</scope>
    <source>
        <strain evidence="2 3">XC_2019</strain>
        <tissue evidence="2">Muscle</tissue>
    </source>
</reference>